<reference evidence="1" key="1">
    <citation type="submission" date="2023-10" db="EMBL/GenBank/DDBJ databases">
        <authorList>
            <person name="Noh H."/>
        </authorList>
    </citation>
    <scope>NUCLEOTIDE SEQUENCE</scope>
    <source>
        <strain evidence="1">DUCC4014</strain>
    </source>
</reference>
<sequence length="158" mass="17447">MSLDAQGLPAGPSRLLGAATFPSWCDTMEEYFLLADLWAVVQGTEAEPYASDSKWSRSVRAGLVEPALPAAESLPRGTSTDTRVRNELLLVQQRAQWLDWRKREHLAQGAILRAVASPDIKERLKTYSRASDMWAHLVATYSARKFTTTAHAHPALAA</sequence>
<organism evidence="1 2">
    <name type="scientific">Vanrija pseudolonga</name>
    <dbReference type="NCBI Taxonomy" id="143232"/>
    <lineage>
        <taxon>Eukaryota</taxon>
        <taxon>Fungi</taxon>
        <taxon>Dikarya</taxon>
        <taxon>Basidiomycota</taxon>
        <taxon>Agaricomycotina</taxon>
        <taxon>Tremellomycetes</taxon>
        <taxon>Trichosporonales</taxon>
        <taxon>Trichosporonaceae</taxon>
        <taxon>Vanrija</taxon>
    </lineage>
</organism>
<evidence type="ECO:0000313" key="2">
    <source>
        <dbReference type="Proteomes" id="UP000827549"/>
    </source>
</evidence>
<accession>A0AAF0YEB5</accession>
<proteinExistence type="predicted"/>
<name>A0AAF0YEB5_9TREE</name>
<gene>
    <name evidence="1" type="ORF">LOC62_06G008658</name>
</gene>
<keyword evidence="2" id="KW-1185">Reference proteome</keyword>
<evidence type="ECO:0008006" key="3">
    <source>
        <dbReference type="Google" id="ProtNLM"/>
    </source>
</evidence>
<protein>
    <recommendedName>
        <fullName evidence="3">DUF4219 domain-containing protein</fullName>
    </recommendedName>
</protein>
<dbReference type="EMBL" id="CP086719">
    <property type="protein sequence ID" value="WOO85158.1"/>
    <property type="molecule type" value="Genomic_DNA"/>
</dbReference>
<dbReference type="AlphaFoldDB" id="A0AAF0YEB5"/>
<dbReference type="GeneID" id="87811822"/>
<dbReference type="Proteomes" id="UP000827549">
    <property type="component" value="Chromosome 6"/>
</dbReference>
<evidence type="ECO:0000313" key="1">
    <source>
        <dbReference type="EMBL" id="WOO85158.1"/>
    </source>
</evidence>
<dbReference type="RefSeq" id="XP_062631184.1">
    <property type="nucleotide sequence ID" value="XM_062775200.1"/>
</dbReference>